<dbReference type="InterPro" id="IPR050269">
    <property type="entry name" value="ComplexI_Subunit6"/>
</dbReference>
<keyword evidence="7 16" id="KW-0812">Transmembrane</keyword>
<keyword evidence="11" id="KW-0520">NAD</keyword>
<evidence type="ECO:0000256" key="8">
    <source>
        <dbReference type="ARBA" id="ARBA00022967"/>
    </source>
</evidence>
<evidence type="ECO:0000256" key="4">
    <source>
        <dbReference type="ARBA" id="ARBA00021095"/>
    </source>
</evidence>
<dbReference type="GO" id="GO:0008137">
    <property type="term" value="F:NADH dehydrogenase (ubiquinone) activity"/>
    <property type="evidence" value="ECO:0007669"/>
    <property type="project" value="UniProtKB-EC"/>
</dbReference>
<evidence type="ECO:0000256" key="12">
    <source>
        <dbReference type="ARBA" id="ARBA00023128"/>
    </source>
</evidence>
<comment type="catalytic activity">
    <reaction evidence="15">
        <text>a ubiquinone + NADH + 5 H(+)(in) = a ubiquinol + NAD(+) + 4 H(+)(out)</text>
        <dbReference type="Rhea" id="RHEA:29091"/>
        <dbReference type="Rhea" id="RHEA-COMP:9565"/>
        <dbReference type="Rhea" id="RHEA-COMP:9566"/>
        <dbReference type="ChEBI" id="CHEBI:15378"/>
        <dbReference type="ChEBI" id="CHEBI:16389"/>
        <dbReference type="ChEBI" id="CHEBI:17976"/>
        <dbReference type="ChEBI" id="CHEBI:57540"/>
        <dbReference type="ChEBI" id="CHEBI:57945"/>
        <dbReference type="EC" id="7.1.1.2"/>
    </reaction>
</comment>
<dbReference type="PANTHER" id="PTHR11435">
    <property type="entry name" value="NADH UBIQUINONE OXIDOREDUCTASE SUBUNIT ND6"/>
    <property type="match status" value="1"/>
</dbReference>
<keyword evidence="12 17" id="KW-0496">Mitochondrion</keyword>
<evidence type="ECO:0000256" key="5">
    <source>
        <dbReference type="ARBA" id="ARBA00022448"/>
    </source>
</evidence>
<evidence type="ECO:0000256" key="15">
    <source>
        <dbReference type="ARBA" id="ARBA00049551"/>
    </source>
</evidence>
<feature type="transmembrane region" description="Helical" evidence="16">
    <location>
        <begin position="49"/>
        <end position="70"/>
    </location>
</feature>
<feature type="transmembrane region" description="Helical" evidence="16">
    <location>
        <begin position="82"/>
        <end position="100"/>
    </location>
</feature>
<keyword evidence="6" id="KW-0679">Respiratory chain</keyword>
<dbReference type="EMBL" id="KX035188">
    <property type="protein sequence ID" value="AOY39705.1"/>
    <property type="molecule type" value="Genomic_DNA"/>
</dbReference>
<evidence type="ECO:0000256" key="3">
    <source>
        <dbReference type="ARBA" id="ARBA00012944"/>
    </source>
</evidence>
<dbReference type="EC" id="7.1.1.2" evidence="3"/>
<evidence type="ECO:0000256" key="6">
    <source>
        <dbReference type="ARBA" id="ARBA00022660"/>
    </source>
</evidence>
<evidence type="ECO:0000256" key="2">
    <source>
        <dbReference type="ARBA" id="ARBA00005698"/>
    </source>
</evidence>
<keyword evidence="13 16" id="KW-0472">Membrane</keyword>
<evidence type="ECO:0000256" key="7">
    <source>
        <dbReference type="ARBA" id="ARBA00022692"/>
    </source>
</evidence>
<dbReference type="GO" id="GO:0031966">
    <property type="term" value="C:mitochondrial membrane"/>
    <property type="evidence" value="ECO:0007669"/>
    <property type="project" value="UniProtKB-SubCell"/>
</dbReference>
<evidence type="ECO:0000256" key="1">
    <source>
        <dbReference type="ARBA" id="ARBA00004225"/>
    </source>
</evidence>
<organism evidence="17">
    <name type="scientific">Scolytinae sp. BMNH 1040319</name>
    <dbReference type="NCBI Taxonomy" id="1903789"/>
    <lineage>
        <taxon>Eukaryota</taxon>
        <taxon>Metazoa</taxon>
        <taxon>Ecdysozoa</taxon>
        <taxon>Arthropoda</taxon>
        <taxon>Hexapoda</taxon>
        <taxon>Insecta</taxon>
        <taxon>Pterygota</taxon>
        <taxon>Neoptera</taxon>
        <taxon>Endopterygota</taxon>
        <taxon>Coleoptera</taxon>
        <taxon>Polyphaga</taxon>
        <taxon>Cucujiformia</taxon>
        <taxon>Curculionidae</taxon>
        <taxon>Scolytinae</taxon>
    </lineage>
</organism>
<evidence type="ECO:0000313" key="17">
    <source>
        <dbReference type="EMBL" id="AOY39705.1"/>
    </source>
</evidence>
<evidence type="ECO:0000256" key="9">
    <source>
        <dbReference type="ARBA" id="ARBA00022982"/>
    </source>
</evidence>
<keyword evidence="5" id="KW-0813">Transport</keyword>
<evidence type="ECO:0000256" key="16">
    <source>
        <dbReference type="SAM" id="Phobius"/>
    </source>
</evidence>
<feature type="transmembrane region" description="Helical" evidence="16">
    <location>
        <begin position="21"/>
        <end position="43"/>
    </location>
</feature>
<evidence type="ECO:0000256" key="11">
    <source>
        <dbReference type="ARBA" id="ARBA00023027"/>
    </source>
</evidence>
<proteinExistence type="inferred from homology"/>
<sequence>MTILIMNSMFSTLFMFLNHPLSLGSILLIQSILTAVLSGLIFINFWLSYILFLIMVGGMLIMFMYMTSIASNEKFKMPKTMMMIMLIITMLTAMMIMLNLSDSSILPMNSEMINMKLSKNFMNLSLNKFFNWPNFMMLIMIMTYLLITLIAIVKITKSKMGPMRQK</sequence>
<evidence type="ECO:0000256" key="10">
    <source>
        <dbReference type="ARBA" id="ARBA00022989"/>
    </source>
</evidence>
<geneLocation type="mitochondrion" evidence="17"/>
<comment type="subcellular location">
    <subcellularLocation>
        <location evidence="1">Mitochondrion membrane</location>
        <topology evidence="1">Multi-pass membrane protein</topology>
    </subcellularLocation>
</comment>
<keyword evidence="9" id="KW-0249">Electron transport</keyword>
<name>A0A343A577_9CUCU</name>
<feature type="transmembrane region" description="Helical" evidence="16">
    <location>
        <begin position="135"/>
        <end position="156"/>
    </location>
</feature>
<evidence type="ECO:0000256" key="14">
    <source>
        <dbReference type="ARBA" id="ARBA00031019"/>
    </source>
</evidence>
<reference evidence="17" key="1">
    <citation type="submission" date="2016-04" db="EMBL/GenBank/DDBJ databases">
        <title>Mitochondria of Scolytid beetles.</title>
        <authorList>
            <person name="Miller K."/>
            <person name="Linard B."/>
            <person name="Vogler A.P."/>
        </authorList>
    </citation>
    <scope>NUCLEOTIDE SEQUENCE</scope>
</reference>
<dbReference type="AlphaFoldDB" id="A0A343A577"/>
<keyword evidence="8" id="KW-1278">Translocase</keyword>
<dbReference type="PANTHER" id="PTHR11435:SF1">
    <property type="entry name" value="NADH-UBIQUINONE OXIDOREDUCTASE CHAIN 6"/>
    <property type="match status" value="1"/>
</dbReference>
<protein>
    <recommendedName>
        <fullName evidence="4">NADH-ubiquinone oxidoreductase chain 6</fullName>
        <ecNumber evidence="3">7.1.1.2</ecNumber>
    </recommendedName>
    <alternativeName>
        <fullName evidence="14">NADH dehydrogenase subunit 6</fullName>
    </alternativeName>
</protein>
<comment type="similarity">
    <text evidence="2">Belongs to the complex I subunit 6 family.</text>
</comment>
<accession>A0A343A577</accession>
<evidence type="ECO:0000256" key="13">
    <source>
        <dbReference type="ARBA" id="ARBA00023136"/>
    </source>
</evidence>
<gene>
    <name evidence="17" type="primary">nad6</name>
</gene>
<keyword evidence="10 16" id="KW-1133">Transmembrane helix</keyword>